<dbReference type="PANTHER" id="PTHR43133">
    <property type="entry name" value="RNA POLYMERASE ECF-TYPE SIGMA FACTO"/>
    <property type="match status" value="1"/>
</dbReference>
<dbReference type="GO" id="GO:0003677">
    <property type="term" value="F:DNA binding"/>
    <property type="evidence" value="ECO:0007669"/>
    <property type="project" value="InterPro"/>
</dbReference>
<dbReference type="Proteomes" id="UP000190541">
    <property type="component" value="Unassembled WGS sequence"/>
</dbReference>
<organism evidence="6 7">
    <name type="scientific">Parapedobacter luteus</name>
    <dbReference type="NCBI Taxonomy" id="623280"/>
    <lineage>
        <taxon>Bacteria</taxon>
        <taxon>Pseudomonadati</taxon>
        <taxon>Bacteroidota</taxon>
        <taxon>Sphingobacteriia</taxon>
        <taxon>Sphingobacteriales</taxon>
        <taxon>Sphingobacteriaceae</taxon>
        <taxon>Parapedobacter</taxon>
    </lineage>
</organism>
<dbReference type="InterPro" id="IPR039425">
    <property type="entry name" value="RNA_pol_sigma-70-like"/>
</dbReference>
<dbReference type="Gene3D" id="1.10.1740.10">
    <property type="match status" value="1"/>
</dbReference>
<protein>
    <submittedName>
        <fullName evidence="6">RNA polymerase sigma-70 factor, ECF subfamily</fullName>
    </submittedName>
</protein>
<sequence length="195" mass="22436">MTYTEQSDLDLIAALRNDDSRALAELYNRYWERLLLISLAKLKAPEVVEEIVNDVFFDLWKSRHRLVIKTSLAHYLFAIAKYKIFAHLAKAKKSPSILQLETLELEQTGVAAPDRASDLIRFKECQQRIEHAVAALPDKCQLVFKLSREDGFSIQQIARHLRVSPKTVEGHLSNALRKLRVSLSHLVSLFIIFIR</sequence>
<dbReference type="SUPFAM" id="SSF88946">
    <property type="entry name" value="Sigma2 domain of RNA polymerase sigma factors"/>
    <property type="match status" value="1"/>
</dbReference>
<dbReference type="InterPro" id="IPR013249">
    <property type="entry name" value="RNA_pol_sigma70_r4_t2"/>
</dbReference>
<evidence type="ECO:0000256" key="1">
    <source>
        <dbReference type="ARBA" id="ARBA00010641"/>
    </source>
</evidence>
<dbReference type="GO" id="GO:0016987">
    <property type="term" value="F:sigma factor activity"/>
    <property type="evidence" value="ECO:0007669"/>
    <property type="project" value="UniProtKB-KW"/>
</dbReference>
<dbReference type="SMART" id="SM00421">
    <property type="entry name" value="HTH_LUXR"/>
    <property type="match status" value="1"/>
</dbReference>
<dbReference type="STRING" id="623280.SAMN05660226_01867"/>
<proteinExistence type="inferred from homology"/>
<dbReference type="NCBIfam" id="TIGR02937">
    <property type="entry name" value="sigma70-ECF"/>
    <property type="match status" value="1"/>
</dbReference>
<dbReference type="InterPro" id="IPR013325">
    <property type="entry name" value="RNA_pol_sigma_r2"/>
</dbReference>
<dbReference type="PANTHER" id="PTHR43133:SF46">
    <property type="entry name" value="RNA POLYMERASE SIGMA-70 FACTOR ECF SUBFAMILY"/>
    <property type="match status" value="1"/>
</dbReference>
<evidence type="ECO:0000256" key="4">
    <source>
        <dbReference type="ARBA" id="ARBA00023163"/>
    </source>
</evidence>
<dbReference type="Gene3D" id="1.10.10.10">
    <property type="entry name" value="Winged helix-like DNA-binding domain superfamily/Winged helix DNA-binding domain"/>
    <property type="match status" value="1"/>
</dbReference>
<dbReference type="RefSeq" id="WP_079716582.1">
    <property type="nucleotide sequence ID" value="NZ_FUYS01000004.1"/>
</dbReference>
<name>A0A1T5C5E9_9SPHI</name>
<dbReference type="InterPro" id="IPR014327">
    <property type="entry name" value="RNA_pol_sigma70_bacteroid"/>
</dbReference>
<keyword evidence="4" id="KW-0804">Transcription</keyword>
<dbReference type="Pfam" id="PF08281">
    <property type="entry name" value="Sigma70_r4_2"/>
    <property type="match status" value="1"/>
</dbReference>
<evidence type="ECO:0000256" key="3">
    <source>
        <dbReference type="ARBA" id="ARBA00023082"/>
    </source>
</evidence>
<dbReference type="InterPro" id="IPR013324">
    <property type="entry name" value="RNA_pol_sigma_r3/r4-like"/>
</dbReference>
<reference evidence="6 7" key="1">
    <citation type="submission" date="2017-02" db="EMBL/GenBank/DDBJ databases">
        <authorList>
            <person name="Peterson S.W."/>
        </authorList>
    </citation>
    <scope>NUCLEOTIDE SEQUENCE [LARGE SCALE GENOMIC DNA]</scope>
    <source>
        <strain evidence="6 7">DSM 22899</strain>
    </source>
</reference>
<dbReference type="NCBIfam" id="TIGR02985">
    <property type="entry name" value="Sig70_bacteroi1"/>
    <property type="match status" value="1"/>
</dbReference>
<dbReference type="GO" id="GO:0006352">
    <property type="term" value="P:DNA-templated transcription initiation"/>
    <property type="evidence" value="ECO:0007669"/>
    <property type="project" value="InterPro"/>
</dbReference>
<dbReference type="EMBL" id="FUYS01000004">
    <property type="protein sequence ID" value="SKB54654.1"/>
    <property type="molecule type" value="Genomic_DNA"/>
</dbReference>
<dbReference type="AlphaFoldDB" id="A0A1T5C5E9"/>
<comment type="similarity">
    <text evidence="1">Belongs to the sigma-70 factor family. ECF subfamily.</text>
</comment>
<evidence type="ECO:0000256" key="2">
    <source>
        <dbReference type="ARBA" id="ARBA00023015"/>
    </source>
</evidence>
<dbReference type="InterPro" id="IPR036388">
    <property type="entry name" value="WH-like_DNA-bd_sf"/>
</dbReference>
<dbReference type="SUPFAM" id="SSF88659">
    <property type="entry name" value="Sigma3 and sigma4 domains of RNA polymerase sigma factors"/>
    <property type="match status" value="1"/>
</dbReference>
<dbReference type="InterPro" id="IPR000792">
    <property type="entry name" value="Tscrpt_reg_LuxR_C"/>
</dbReference>
<keyword evidence="7" id="KW-1185">Reference proteome</keyword>
<keyword evidence="3" id="KW-0731">Sigma factor</keyword>
<dbReference type="OrthoDB" id="1097528at2"/>
<evidence type="ECO:0000313" key="7">
    <source>
        <dbReference type="Proteomes" id="UP000190541"/>
    </source>
</evidence>
<evidence type="ECO:0000259" key="5">
    <source>
        <dbReference type="SMART" id="SM00421"/>
    </source>
</evidence>
<feature type="domain" description="HTH luxR-type" evidence="5">
    <location>
        <begin position="133"/>
        <end position="190"/>
    </location>
</feature>
<dbReference type="InterPro" id="IPR014284">
    <property type="entry name" value="RNA_pol_sigma-70_dom"/>
</dbReference>
<evidence type="ECO:0000313" key="6">
    <source>
        <dbReference type="EMBL" id="SKB54654.1"/>
    </source>
</evidence>
<keyword evidence="2" id="KW-0805">Transcription regulation</keyword>
<accession>A0A1T5C5E9</accession>
<gene>
    <name evidence="6" type="ORF">SAMN05660226_01867</name>
</gene>